<dbReference type="PANTHER" id="PTHR31881:SF6">
    <property type="entry name" value="OS09G0494600 PROTEIN"/>
    <property type="match status" value="1"/>
</dbReference>
<keyword evidence="1" id="KW-0812">Transmembrane</keyword>
<keyword evidence="1" id="KW-0472">Membrane</keyword>
<keyword evidence="1" id="KW-1133">Transmembrane helix</keyword>
<dbReference type="InterPro" id="IPR006747">
    <property type="entry name" value="DUF599"/>
</dbReference>
<accession>A0ABU4RQV4</accession>
<keyword evidence="3" id="KW-1185">Reference proteome</keyword>
<evidence type="ECO:0000256" key="1">
    <source>
        <dbReference type="SAM" id="Phobius"/>
    </source>
</evidence>
<feature type="transmembrane region" description="Helical" evidence="1">
    <location>
        <begin position="181"/>
        <end position="209"/>
    </location>
</feature>
<dbReference type="Proteomes" id="UP001274321">
    <property type="component" value="Unassembled WGS sequence"/>
</dbReference>
<feature type="transmembrane region" description="Helical" evidence="1">
    <location>
        <begin position="69"/>
        <end position="88"/>
    </location>
</feature>
<feature type="transmembrane region" description="Helical" evidence="1">
    <location>
        <begin position="108"/>
        <end position="126"/>
    </location>
</feature>
<protein>
    <submittedName>
        <fullName evidence="2">DUF599 family protein</fullName>
    </submittedName>
</protein>
<dbReference type="PANTHER" id="PTHR31881">
    <property type="match status" value="1"/>
</dbReference>
<proteinExistence type="predicted"/>
<comment type="caution">
    <text evidence="2">The sequence shown here is derived from an EMBL/GenBank/DDBJ whole genome shotgun (WGS) entry which is preliminary data.</text>
</comment>
<sequence length="228" mass="25288">MTLADYAALVFFIAAWLAYYAYLESSKHARGSLNATMHLARVQWMRSCYSRENRIIDGQLMSGLQNGTAFFASSSLIAIGGTLSVLGLTDRALELFAALPFTEPSPRALFEAKILGLALIFAYAFFKFVWAYRLFNYAAILIGVMPPPAHPDPVEKEQAIQRAARMNTSAAKNFNRGLRAFFFAIAYLGWFAGPYAMIASTALVAVVLWRRQFNSDSRDAAAWTEGQP</sequence>
<evidence type="ECO:0000313" key="2">
    <source>
        <dbReference type="EMBL" id="MDX6805156.1"/>
    </source>
</evidence>
<name>A0ABU4RQV4_9HYPH</name>
<organism evidence="2 3">
    <name type="scientific">Terrihabitans rhizophilus</name>
    <dbReference type="NCBI Taxonomy" id="3092662"/>
    <lineage>
        <taxon>Bacteria</taxon>
        <taxon>Pseudomonadati</taxon>
        <taxon>Pseudomonadota</taxon>
        <taxon>Alphaproteobacteria</taxon>
        <taxon>Hyphomicrobiales</taxon>
        <taxon>Terrihabitans</taxon>
    </lineage>
</organism>
<evidence type="ECO:0000313" key="3">
    <source>
        <dbReference type="Proteomes" id="UP001274321"/>
    </source>
</evidence>
<dbReference type="Pfam" id="PF04654">
    <property type="entry name" value="DUF599"/>
    <property type="match status" value="1"/>
</dbReference>
<reference evidence="2 3" key="1">
    <citation type="submission" date="2023-11" db="EMBL/GenBank/DDBJ databases">
        <authorList>
            <person name="Bao R."/>
        </authorList>
    </citation>
    <scope>NUCLEOTIDE SEQUENCE [LARGE SCALE GENOMIC DNA]</scope>
    <source>
        <strain evidence="2 3">PJ23</strain>
    </source>
</reference>
<feature type="transmembrane region" description="Helical" evidence="1">
    <location>
        <begin position="6"/>
        <end position="23"/>
    </location>
</feature>
<dbReference type="RefSeq" id="WP_319843825.1">
    <property type="nucleotide sequence ID" value="NZ_JAXAFJ010000002.1"/>
</dbReference>
<dbReference type="EMBL" id="JAXAFJ010000002">
    <property type="protein sequence ID" value="MDX6805156.1"/>
    <property type="molecule type" value="Genomic_DNA"/>
</dbReference>
<gene>
    <name evidence="2" type="ORF">SCD90_03675</name>
</gene>